<dbReference type="PANTHER" id="PTHR43656">
    <property type="entry name" value="BINDING OXIDOREDUCTASE, PUTATIVE (AFU_ORTHOLOGUE AFUA_2G08260)-RELATED"/>
    <property type="match status" value="1"/>
</dbReference>
<dbReference type="PANTHER" id="PTHR43656:SF2">
    <property type="entry name" value="BINDING OXIDOREDUCTASE, PUTATIVE (AFU_ORTHOLOGUE AFUA_2G08260)-RELATED"/>
    <property type="match status" value="1"/>
</dbReference>
<name>A0A0H5Q3C5_9ZZZZ</name>
<evidence type="ECO:0000256" key="1">
    <source>
        <dbReference type="ARBA" id="ARBA00022630"/>
    </source>
</evidence>
<dbReference type="GO" id="GO:0016491">
    <property type="term" value="F:oxidoreductase activity"/>
    <property type="evidence" value="ECO:0007669"/>
    <property type="project" value="UniProtKB-KW"/>
</dbReference>
<evidence type="ECO:0000313" key="4">
    <source>
        <dbReference type="EMBL" id="CRY96383.1"/>
    </source>
</evidence>
<sequence>MRTLFESIQIGNLHCSNRILRSATWEAMADERGFMSEEQYKIYETLAQNKVGLISTGYARVMESDCPNAGMMGIYDDQFIPSYQKLTALVHQYDSKIMMQIAYGGTKTTYRVGERRILAPSAIPEKTTGTVGTPMTKEDISAVVRAHGEAARRVRQSGFDAVQIHGGHSYLLNQFLSPYYNTRTDEYGGSLENRARLLLECCDAARHAVGDDYPILVKITCTDFFEEGFHFDDCRALCSMLVGHGVNAIEISGNVHGKAEKMVGQVFDGQPITPHGYFLPYAEIIAREQAIPVFVTGGFRDPAEMTAWLNTSNIAGFGMSRPLLYELSFSVRNSTFY</sequence>
<organism evidence="4">
    <name type="scientific">uncultured prokaryote</name>
    <dbReference type="NCBI Taxonomy" id="198431"/>
    <lineage>
        <taxon>unclassified sequences</taxon>
        <taxon>environmental samples</taxon>
    </lineage>
</organism>
<dbReference type="Gene3D" id="3.20.20.70">
    <property type="entry name" value="Aldolase class I"/>
    <property type="match status" value="1"/>
</dbReference>
<dbReference type="InterPro" id="IPR001155">
    <property type="entry name" value="OxRdtase_FMN_N"/>
</dbReference>
<dbReference type="Pfam" id="PF00724">
    <property type="entry name" value="Oxidored_FMN"/>
    <property type="match status" value="1"/>
</dbReference>
<dbReference type="CDD" id="cd02803">
    <property type="entry name" value="OYE_like_FMN_family"/>
    <property type="match status" value="1"/>
</dbReference>
<evidence type="ECO:0000256" key="2">
    <source>
        <dbReference type="ARBA" id="ARBA00023002"/>
    </source>
</evidence>
<dbReference type="AlphaFoldDB" id="A0A0H5Q3C5"/>
<dbReference type="GO" id="GO:0010181">
    <property type="term" value="F:FMN binding"/>
    <property type="evidence" value="ECO:0007669"/>
    <property type="project" value="InterPro"/>
</dbReference>
<keyword evidence="1" id="KW-0285">Flavoprotein</keyword>
<dbReference type="InterPro" id="IPR013785">
    <property type="entry name" value="Aldolase_TIM"/>
</dbReference>
<evidence type="ECO:0000259" key="3">
    <source>
        <dbReference type="Pfam" id="PF00724"/>
    </source>
</evidence>
<reference evidence="4" key="2">
    <citation type="submission" date="2015-07" db="EMBL/GenBank/DDBJ databases">
        <title>Plasmids, circular viruses and viroids from rat gut.</title>
        <authorList>
            <person name="Jorgensen T.J."/>
            <person name="Hansen M.A."/>
            <person name="Xu Z."/>
            <person name="Tabak M.A."/>
            <person name="Sorensen S.J."/>
            <person name="Hansen L.H."/>
        </authorList>
    </citation>
    <scope>NUCLEOTIDE SEQUENCE</scope>
    <source>
        <strain evidence="4">RGFK1073</strain>
    </source>
</reference>
<feature type="domain" description="NADH:flavin oxidoreductase/NADH oxidase N-terminal" evidence="3">
    <location>
        <begin position="4"/>
        <end position="326"/>
    </location>
</feature>
<protein>
    <recommendedName>
        <fullName evidence="3">NADH:flavin oxidoreductase/NADH oxidase N-terminal domain-containing protein</fullName>
    </recommendedName>
</protein>
<accession>A0A0H5Q3C5</accession>
<dbReference type="InterPro" id="IPR051799">
    <property type="entry name" value="NADH_flavin_oxidoreductase"/>
</dbReference>
<dbReference type="SUPFAM" id="SSF51395">
    <property type="entry name" value="FMN-linked oxidoreductases"/>
    <property type="match status" value="1"/>
</dbReference>
<dbReference type="EMBL" id="LN853654">
    <property type="protein sequence ID" value="CRY96383.1"/>
    <property type="molecule type" value="Genomic_DNA"/>
</dbReference>
<proteinExistence type="predicted"/>
<reference evidence="4" key="1">
    <citation type="submission" date="2015-06" db="EMBL/GenBank/DDBJ databases">
        <authorList>
            <person name="Joergensen T."/>
        </authorList>
    </citation>
    <scope>NUCLEOTIDE SEQUENCE</scope>
    <source>
        <strain evidence="4">RGFK1073</strain>
    </source>
</reference>
<keyword evidence="2" id="KW-0560">Oxidoreductase</keyword>